<comment type="similarity">
    <text evidence="9">Belongs to the binding-protein-dependent transport system permease family.</text>
</comment>
<evidence type="ECO:0000256" key="9">
    <source>
        <dbReference type="RuleBase" id="RU363032"/>
    </source>
</evidence>
<organism evidence="11 12">
    <name type="scientific">Acuticoccus sediminis</name>
    <dbReference type="NCBI Taxonomy" id="2184697"/>
    <lineage>
        <taxon>Bacteria</taxon>
        <taxon>Pseudomonadati</taxon>
        <taxon>Pseudomonadota</taxon>
        <taxon>Alphaproteobacteria</taxon>
        <taxon>Hyphomicrobiales</taxon>
        <taxon>Amorphaceae</taxon>
        <taxon>Acuticoccus</taxon>
    </lineage>
</organism>
<dbReference type="Gene3D" id="1.10.3720.10">
    <property type="entry name" value="MetI-like"/>
    <property type="match status" value="1"/>
</dbReference>
<comment type="caution">
    <text evidence="11">The sequence shown here is derived from an EMBL/GenBank/DDBJ whole genome shotgun (WGS) entry which is preliminary data.</text>
</comment>
<dbReference type="CDD" id="cd06261">
    <property type="entry name" value="TM_PBP2"/>
    <property type="match status" value="1"/>
</dbReference>
<dbReference type="PANTHER" id="PTHR43386:SF1">
    <property type="entry name" value="D,D-DIPEPTIDE TRANSPORT SYSTEM PERMEASE PROTEIN DDPC-RELATED"/>
    <property type="match status" value="1"/>
</dbReference>
<dbReference type="GO" id="GO:0015031">
    <property type="term" value="P:protein transport"/>
    <property type="evidence" value="ECO:0007669"/>
    <property type="project" value="UniProtKB-KW"/>
</dbReference>
<evidence type="ECO:0000256" key="2">
    <source>
        <dbReference type="ARBA" id="ARBA00022448"/>
    </source>
</evidence>
<dbReference type="InterPro" id="IPR050366">
    <property type="entry name" value="BP-dependent_transpt_permease"/>
</dbReference>
<dbReference type="RefSeq" id="WP_111344863.1">
    <property type="nucleotide sequence ID" value="NZ_JAIWKD010000002.1"/>
</dbReference>
<feature type="transmembrane region" description="Helical" evidence="9">
    <location>
        <begin position="215"/>
        <end position="240"/>
    </location>
</feature>
<dbReference type="PROSITE" id="PS50928">
    <property type="entry name" value="ABC_TM1"/>
    <property type="match status" value="1"/>
</dbReference>
<sequence>MTATDAARGAVPSEPAAPRRRRSGLWIRLLSHRLFVTGFVLMALVTFGAVFADVLTTANPVKMSVRTRFEPPSFEYIFGTDNFGRSQWARVLYGARLSLMIGLGVVLLNAVFGTLVGALAGYFKRLDNVLMRIADAFMAFPVILLAIGITAALGPSSMNAVIALAAVYTPRTARVVRASVLVAREMEYVQAARACGAGDWRILRRHVLPNCMAPLIVQLTFIFAYSVLSEAVLSFLGLGAQPPVPTWGNIIAEGRTYIREAAWITLIPGLVLAATVLGLNLLGDGLRDVLDPRLKVQQ</sequence>
<protein>
    <submittedName>
        <fullName evidence="11">Peptide ABC transporter permease</fullName>
    </submittedName>
</protein>
<feature type="transmembrane region" description="Helical" evidence="9">
    <location>
        <begin position="97"/>
        <end position="123"/>
    </location>
</feature>
<dbReference type="GO" id="GO:0055085">
    <property type="term" value="P:transmembrane transport"/>
    <property type="evidence" value="ECO:0007669"/>
    <property type="project" value="InterPro"/>
</dbReference>
<dbReference type="EMBL" id="QHHQ01000002">
    <property type="protein sequence ID" value="RAI01757.1"/>
    <property type="molecule type" value="Genomic_DNA"/>
</dbReference>
<dbReference type="SUPFAM" id="SSF161098">
    <property type="entry name" value="MetI-like"/>
    <property type="match status" value="1"/>
</dbReference>
<feature type="transmembrane region" description="Helical" evidence="9">
    <location>
        <begin position="261"/>
        <end position="282"/>
    </location>
</feature>
<comment type="subcellular location">
    <subcellularLocation>
        <location evidence="1 9">Cell membrane</location>
        <topology evidence="1 9">Multi-pass membrane protein</topology>
    </subcellularLocation>
</comment>
<reference evidence="11 12" key="1">
    <citation type="submission" date="2018-05" db="EMBL/GenBank/DDBJ databases">
        <title>Acuticoccus sediminis sp. nov., isolated from deep-sea sediment of Indian Ocean.</title>
        <authorList>
            <person name="Liu X."/>
            <person name="Lai Q."/>
            <person name="Du Y."/>
            <person name="Sun F."/>
            <person name="Zhang X."/>
            <person name="Wang S."/>
            <person name="Shao Z."/>
        </authorList>
    </citation>
    <scope>NUCLEOTIDE SEQUENCE [LARGE SCALE GENOMIC DNA]</scope>
    <source>
        <strain evidence="11 12">PTG4-2</strain>
    </source>
</reference>
<gene>
    <name evidence="11" type="ORF">DLJ53_10140</name>
</gene>
<accession>A0A8B2P0G6</accession>
<dbReference type="Pfam" id="PF12911">
    <property type="entry name" value="OppC_N"/>
    <property type="match status" value="1"/>
</dbReference>
<feature type="transmembrane region" description="Helical" evidence="9">
    <location>
        <begin position="135"/>
        <end position="154"/>
    </location>
</feature>
<dbReference type="InterPro" id="IPR025966">
    <property type="entry name" value="OppC_N"/>
</dbReference>
<keyword evidence="12" id="KW-1185">Reference proteome</keyword>
<keyword evidence="3" id="KW-1003">Cell membrane</keyword>
<dbReference type="InterPro" id="IPR000515">
    <property type="entry name" value="MetI-like"/>
</dbReference>
<dbReference type="Pfam" id="PF00528">
    <property type="entry name" value="BPD_transp_1"/>
    <property type="match status" value="1"/>
</dbReference>
<evidence type="ECO:0000256" key="8">
    <source>
        <dbReference type="ARBA" id="ARBA00023136"/>
    </source>
</evidence>
<evidence type="ECO:0000256" key="7">
    <source>
        <dbReference type="ARBA" id="ARBA00022989"/>
    </source>
</evidence>
<keyword evidence="4 9" id="KW-0812">Transmembrane</keyword>
<dbReference type="Proteomes" id="UP000249590">
    <property type="component" value="Unassembled WGS sequence"/>
</dbReference>
<feature type="domain" description="ABC transmembrane type-1" evidence="10">
    <location>
        <begin position="95"/>
        <end position="283"/>
    </location>
</feature>
<dbReference type="GO" id="GO:0005886">
    <property type="term" value="C:plasma membrane"/>
    <property type="evidence" value="ECO:0007669"/>
    <property type="project" value="UniProtKB-SubCell"/>
</dbReference>
<evidence type="ECO:0000259" key="10">
    <source>
        <dbReference type="PROSITE" id="PS50928"/>
    </source>
</evidence>
<keyword evidence="8 9" id="KW-0472">Membrane</keyword>
<evidence type="ECO:0000313" key="11">
    <source>
        <dbReference type="EMBL" id="RAI01757.1"/>
    </source>
</evidence>
<keyword evidence="2 9" id="KW-0813">Transport</keyword>
<dbReference type="PANTHER" id="PTHR43386">
    <property type="entry name" value="OLIGOPEPTIDE TRANSPORT SYSTEM PERMEASE PROTEIN APPC"/>
    <property type="match status" value="1"/>
</dbReference>
<proteinExistence type="inferred from homology"/>
<name>A0A8B2P0G6_9HYPH</name>
<dbReference type="OrthoDB" id="9766870at2"/>
<feature type="transmembrane region" description="Helical" evidence="9">
    <location>
        <begin position="29"/>
        <end position="52"/>
    </location>
</feature>
<evidence type="ECO:0000256" key="5">
    <source>
        <dbReference type="ARBA" id="ARBA00022856"/>
    </source>
</evidence>
<evidence type="ECO:0000256" key="4">
    <source>
        <dbReference type="ARBA" id="ARBA00022692"/>
    </source>
</evidence>
<evidence type="ECO:0000256" key="3">
    <source>
        <dbReference type="ARBA" id="ARBA00022475"/>
    </source>
</evidence>
<evidence type="ECO:0000256" key="1">
    <source>
        <dbReference type="ARBA" id="ARBA00004651"/>
    </source>
</evidence>
<evidence type="ECO:0000256" key="6">
    <source>
        <dbReference type="ARBA" id="ARBA00022927"/>
    </source>
</evidence>
<keyword evidence="7 9" id="KW-1133">Transmembrane helix</keyword>
<keyword evidence="6" id="KW-0653">Protein transport</keyword>
<keyword evidence="5" id="KW-0571">Peptide transport</keyword>
<evidence type="ECO:0000313" key="12">
    <source>
        <dbReference type="Proteomes" id="UP000249590"/>
    </source>
</evidence>
<dbReference type="GO" id="GO:0015833">
    <property type="term" value="P:peptide transport"/>
    <property type="evidence" value="ECO:0007669"/>
    <property type="project" value="UniProtKB-KW"/>
</dbReference>
<dbReference type="InterPro" id="IPR035906">
    <property type="entry name" value="MetI-like_sf"/>
</dbReference>
<dbReference type="AlphaFoldDB" id="A0A8B2P0G6"/>